<evidence type="ECO:0000313" key="2">
    <source>
        <dbReference type="EMBL" id="GAX90214.1"/>
    </source>
</evidence>
<protein>
    <submittedName>
        <fullName evidence="2">DNA polymerase subunit beta</fullName>
    </submittedName>
</protein>
<sequence length="137" mass="15756">MDRVNQAQVKLVTELLSERLSPYTLYLFGSGAQGKMREDSDLDIAYLTDKEVSDYESFMLAQELADQLGLEVDLVNLKKASTVFQAQIIGKGKVILDLDPPRRMMYQIRILKDYALLNEERQCIFDKLQERGSIFNE</sequence>
<dbReference type="PANTHER" id="PTHR43852">
    <property type="entry name" value="NUCLEOTIDYLTRANSFERASE"/>
    <property type="match status" value="1"/>
</dbReference>
<dbReference type="InterPro" id="IPR052930">
    <property type="entry name" value="TA_antitoxin_MntA"/>
</dbReference>
<dbReference type="CDD" id="cd05403">
    <property type="entry name" value="NT_KNTase_like"/>
    <property type="match status" value="1"/>
</dbReference>
<dbReference type="Pfam" id="PF18765">
    <property type="entry name" value="Polbeta"/>
    <property type="match status" value="1"/>
</dbReference>
<dbReference type="OrthoDB" id="9816197at2"/>
<dbReference type="PANTHER" id="PTHR43852:SF2">
    <property type="entry name" value="PROTEIN ADENYLYLTRANSFERASE MNTA"/>
    <property type="match status" value="1"/>
</dbReference>
<accession>A0A292YPA3</accession>
<dbReference type="RefSeq" id="WP_096181924.1">
    <property type="nucleotide sequence ID" value="NZ_BDUF01000053.1"/>
</dbReference>
<dbReference type="SUPFAM" id="SSF81301">
    <property type="entry name" value="Nucleotidyltransferase"/>
    <property type="match status" value="1"/>
</dbReference>
<dbReference type="InterPro" id="IPR043519">
    <property type="entry name" value="NT_sf"/>
</dbReference>
<dbReference type="Proteomes" id="UP000217785">
    <property type="component" value="Unassembled WGS sequence"/>
</dbReference>
<evidence type="ECO:0000313" key="3">
    <source>
        <dbReference type="Proteomes" id="UP000217785"/>
    </source>
</evidence>
<feature type="domain" description="Polymerase beta nucleotidyltransferase" evidence="1">
    <location>
        <begin position="13"/>
        <end position="99"/>
    </location>
</feature>
<dbReference type="NCBIfam" id="NF047752">
    <property type="entry name" value="MntA_antitoxin"/>
    <property type="match status" value="1"/>
</dbReference>
<organism evidence="2 3">
    <name type="scientific">Effusibacillus lacus</name>
    <dbReference type="NCBI Taxonomy" id="1348429"/>
    <lineage>
        <taxon>Bacteria</taxon>
        <taxon>Bacillati</taxon>
        <taxon>Bacillota</taxon>
        <taxon>Bacilli</taxon>
        <taxon>Bacillales</taxon>
        <taxon>Alicyclobacillaceae</taxon>
        <taxon>Effusibacillus</taxon>
    </lineage>
</organism>
<gene>
    <name evidence="2" type="ORF">EFBL_1840</name>
</gene>
<keyword evidence="3" id="KW-1185">Reference proteome</keyword>
<proteinExistence type="predicted"/>
<reference evidence="3" key="1">
    <citation type="submission" date="2017-07" db="EMBL/GenBank/DDBJ databases">
        <title>Draft genome sequence of Effusibacillus lacus strain skLN1.</title>
        <authorList>
            <person name="Watanabe M."/>
            <person name="Kojima H."/>
            <person name="Fukui M."/>
        </authorList>
    </citation>
    <scope>NUCLEOTIDE SEQUENCE [LARGE SCALE GENOMIC DNA]</scope>
    <source>
        <strain evidence="3">skLN1</strain>
    </source>
</reference>
<dbReference type="AlphaFoldDB" id="A0A292YPA3"/>
<dbReference type="InterPro" id="IPR041633">
    <property type="entry name" value="Polbeta"/>
</dbReference>
<evidence type="ECO:0000259" key="1">
    <source>
        <dbReference type="Pfam" id="PF18765"/>
    </source>
</evidence>
<comment type="caution">
    <text evidence="2">The sequence shown here is derived from an EMBL/GenBank/DDBJ whole genome shotgun (WGS) entry which is preliminary data.</text>
</comment>
<name>A0A292YPA3_9BACL</name>
<dbReference type="EMBL" id="BDUF01000053">
    <property type="protein sequence ID" value="GAX90214.1"/>
    <property type="molecule type" value="Genomic_DNA"/>
</dbReference>
<dbReference type="Gene3D" id="3.30.460.10">
    <property type="entry name" value="Beta Polymerase, domain 2"/>
    <property type="match status" value="1"/>
</dbReference>